<reference evidence="2 3" key="1">
    <citation type="submission" date="2019-08" db="EMBL/GenBank/DDBJ databases">
        <title>Genome of Aequorivita lipolytica Y10-2 (type strain).</title>
        <authorList>
            <person name="Bowman J.P."/>
        </authorList>
    </citation>
    <scope>NUCLEOTIDE SEQUENCE [LARGE SCALE GENOMIC DNA]</scope>
    <source>
        <strain evidence="2 3">Y10-2</strain>
    </source>
</reference>
<feature type="signal peptide" evidence="1">
    <location>
        <begin position="1"/>
        <end position="18"/>
    </location>
</feature>
<evidence type="ECO:0000313" key="3">
    <source>
        <dbReference type="Proteomes" id="UP000321945"/>
    </source>
</evidence>
<protein>
    <submittedName>
        <fullName evidence="2">T9SS type B sorting domain-containing protein</fullName>
    </submittedName>
</protein>
<dbReference type="AlphaFoldDB" id="A0A5C6YNF7"/>
<dbReference type="EMBL" id="VORU01000007">
    <property type="protein sequence ID" value="TXD68941.1"/>
    <property type="molecule type" value="Genomic_DNA"/>
</dbReference>
<name>A0A5C6YNF7_9FLAO</name>
<comment type="caution">
    <text evidence="2">The sequence shown here is derived from an EMBL/GenBank/DDBJ whole genome shotgun (WGS) entry which is preliminary data.</text>
</comment>
<dbReference type="Pfam" id="PF13585">
    <property type="entry name" value="CHU_C"/>
    <property type="match status" value="1"/>
</dbReference>
<dbReference type="NCBIfam" id="TIGR04131">
    <property type="entry name" value="Bac_Flav_CTERM"/>
    <property type="match status" value="1"/>
</dbReference>
<feature type="chain" id="PRO_5022666207" evidence="1">
    <location>
        <begin position="19"/>
        <end position="696"/>
    </location>
</feature>
<evidence type="ECO:0000313" key="2">
    <source>
        <dbReference type="EMBL" id="TXD68941.1"/>
    </source>
</evidence>
<sequence length="696" mass="77414">MKLKLLFLFLGLTLSAIAQNPNDCVNAIIICGDSSLGIDPSGIGFDEFSLPDNEVPPCYYFDQHNIWFKFIIIGSGTFTFDLIPDNGEDDYDFAIYGPVVTCTTLGSSIRCSSTNPLAAGVPVATGLNMDELDVNEGPGEDGNGYLKYIDATAGDVYYLLVDRAVGSGPLSLYYTGTAKLPDSVVAYQPENLTNCDTDGIPDGLTDFDLELQTSEIIGSQTDVIVTYHETLNDASIGVNPLASPYRSTSNPQVIHARIKRTNGCTDLTTFTIEVGSPELMNPEDVVFCDYNSSAPYFLDAIIPEVIMDPQGYEFSYHETEDDANNNVNPLGRTVNFTETPTTVFVRVTDESDPLCYAVTSFQGYINRISRATQPEGFIVCDEDFDGLITVNLSEKDAEILNGLPPSDFQVFYYISLDDRLNGTNPISGSFQNTENPQTIYVTLLEIATGCFDYTQFNIVVNPMPEPLFDEELYYYCLNATEPLKISVQAGFQYYVWNTGEEGANLNKIFIDAPGTYTVTVTNYFGCEDSVSVEVFPSDVATITDIKIIDFNGSNNSIEIIVEGPGLYDYALDTNLIYQQSNIFSGLLNGYYTVFVRDRRGCGIVSQQVLILDYPRYFTPNNDGIHDYWQIIGMDEFPQAKIYIFNRYGKFLKAIPPRSKGWDGANEKGTPLPPSDYWFTIEMENRPKYRGHFTLKR</sequence>
<keyword evidence="1" id="KW-0732">Signal</keyword>
<accession>A0A5C6YNF7</accession>
<evidence type="ECO:0000256" key="1">
    <source>
        <dbReference type="SAM" id="SignalP"/>
    </source>
</evidence>
<dbReference type="InterPro" id="IPR026341">
    <property type="entry name" value="T9SS_type_B"/>
</dbReference>
<gene>
    <name evidence="2" type="ORF">ESV24_09295</name>
</gene>
<dbReference type="RefSeq" id="WP_111816408.1">
    <property type="nucleotide sequence ID" value="NZ_CBCRZQ010000016.1"/>
</dbReference>
<organism evidence="2 3">
    <name type="scientific">Aequorivita lipolytica</name>
    <dbReference type="NCBI Taxonomy" id="153267"/>
    <lineage>
        <taxon>Bacteria</taxon>
        <taxon>Pseudomonadati</taxon>
        <taxon>Bacteroidota</taxon>
        <taxon>Flavobacteriia</taxon>
        <taxon>Flavobacteriales</taxon>
        <taxon>Flavobacteriaceae</taxon>
        <taxon>Aequorivita</taxon>
    </lineage>
</organism>
<dbReference type="OrthoDB" id="9813840at2"/>
<proteinExistence type="predicted"/>
<keyword evidence="3" id="KW-1185">Reference proteome</keyword>
<dbReference type="Proteomes" id="UP000321945">
    <property type="component" value="Unassembled WGS sequence"/>
</dbReference>